<evidence type="ECO:0000256" key="1">
    <source>
        <dbReference type="ARBA" id="ARBA00022443"/>
    </source>
</evidence>
<evidence type="ECO:0000256" key="2">
    <source>
        <dbReference type="PROSITE-ProRule" id="PRU00192"/>
    </source>
</evidence>
<dbReference type="PANTHER" id="PTHR14167:SF116">
    <property type="entry name" value="CAP, ISOFORM AC"/>
    <property type="match status" value="1"/>
</dbReference>
<dbReference type="InterPro" id="IPR050384">
    <property type="entry name" value="Endophilin_SH3RF"/>
</dbReference>
<name>A0A7E4UUG5_PANRE</name>
<keyword evidence="1 2" id="KW-0728">SH3 domain</keyword>
<dbReference type="PRINTS" id="PR00452">
    <property type="entry name" value="SH3DOMAIN"/>
</dbReference>
<dbReference type="AlphaFoldDB" id="A0A7E4UUG5"/>
<reference evidence="5" key="1">
    <citation type="journal article" date="2013" name="Genetics">
        <title>The draft genome and transcriptome of Panagrellus redivivus are shaped by the harsh demands of a free-living lifestyle.</title>
        <authorList>
            <person name="Srinivasan J."/>
            <person name="Dillman A.R."/>
            <person name="Macchietto M.G."/>
            <person name="Heikkinen L."/>
            <person name="Lakso M."/>
            <person name="Fracchia K.M."/>
            <person name="Antoshechkin I."/>
            <person name="Mortazavi A."/>
            <person name="Wong G."/>
            <person name="Sternberg P.W."/>
        </authorList>
    </citation>
    <scope>NUCLEOTIDE SEQUENCE [LARGE SCALE GENOMIC DNA]</scope>
    <source>
        <strain evidence="5">MT8872</strain>
    </source>
</reference>
<dbReference type="GO" id="GO:0005737">
    <property type="term" value="C:cytoplasm"/>
    <property type="evidence" value="ECO:0007669"/>
    <property type="project" value="TreeGrafter"/>
</dbReference>
<feature type="compositionally biased region" description="Low complexity" evidence="3">
    <location>
        <begin position="173"/>
        <end position="184"/>
    </location>
</feature>
<evidence type="ECO:0000313" key="6">
    <source>
        <dbReference type="WBParaSite" id="Pan_g12917.t1"/>
    </source>
</evidence>
<dbReference type="Pfam" id="PF00018">
    <property type="entry name" value="SH3_1"/>
    <property type="match status" value="3"/>
</dbReference>
<accession>A0A7E4UUG5</accession>
<dbReference type="InterPro" id="IPR036028">
    <property type="entry name" value="SH3-like_dom_sf"/>
</dbReference>
<feature type="region of interest" description="Disordered" evidence="3">
    <location>
        <begin position="162"/>
        <end position="195"/>
    </location>
</feature>
<feature type="region of interest" description="Disordered" evidence="3">
    <location>
        <begin position="1"/>
        <end position="43"/>
    </location>
</feature>
<proteinExistence type="predicted"/>
<dbReference type="Proteomes" id="UP000492821">
    <property type="component" value="Unassembled WGS sequence"/>
</dbReference>
<feature type="compositionally biased region" description="Pro residues" evidence="3">
    <location>
        <begin position="1"/>
        <end position="11"/>
    </location>
</feature>
<protein>
    <submittedName>
        <fullName evidence="6">SH3 domain-containing protein</fullName>
    </submittedName>
</protein>
<sequence>MSSLPPPPPAKPRNESLAASIPSYRNRPEGHGHGKDGSSFGEGFSFANTRSMFESLNTAETRNNVMKFLKNPTVQRTAVAAAKNEQVRNAAISVAQNPKAREFAIETAKDPQSRGTILSMAKTFENKPVMGFATSPVNEPHTSPFVATQNLNIAPISSYQPPQPMYPNLTGDSSWNNRSSYNSSAPSYPERSQSTDPELNAMVDELFPTGALTKSAPARPPPPQLNSRSIPNLSTGNLDQTTEPHAIVKYPYNSGQPDELNCEVNDTVLLKNEVDDQWIYAMNVRTGRSGIVPISYLSIKIPLVPTPGDPYPMPTFGSTAPSYNNNRISMSQSTYTGFLDNHKIIARGLYDYDTGVEGDLKFQAGDIINVIERVSAEWLRGDANGRRGIFPLNYVECQDINSVPMAKSSGTGNPLADSMAKLSFKPKFVTALYNYYSGVPDDLVFEAGDVIQVVEELDDQWVKGYLDGRTGLVPLTYVERNLFD</sequence>
<feature type="compositionally biased region" description="Basic and acidic residues" evidence="3">
    <location>
        <begin position="26"/>
        <end position="36"/>
    </location>
</feature>
<dbReference type="Gene3D" id="2.30.30.40">
    <property type="entry name" value="SH3 Domains"/>
    <property type="match status" value="3"/>
</dbReference>
<dbReference type="SMART" id="SM00326">
    <property type="entry name" value="SH3"/>
    <property type="match status" value="3"/>
</dbReference>
<dbReference type="PRINTS" id="PR00499">
    <property type="entry name" value="P67PHOX"/>
</dbReference>
<feature type="domain" description="SH3" evidence="4">
    <location>
        <begin position="241"/>
        <end position="302"/>
    </location>
</feature>
<feature type="compositionally biased region" description="Polar residues" evidence="3">
    <location>
        <begin position="225"/>
        <end position="239"/>
    </location>
</feature>
<dbReference type="PANTHER" id="PTHR14167">
    <property type="entry name" value="SH3 DOMAIN-CONTAINING"/>
    <property type="match status" value="1"/>
</dbReference>
<evidence type="ECO:0000256" key="3">
    <source>
        <dbReference type="SAM" id="MobiDB-lite"/>
    </source>
</evidence>
<evidence type="ECO:0000259" key="4">
    <source>
        <dbReference type="PROSITE" id="PS50002"/>
    </source>
</evidence>
<keyword evidence="5" id="KW-1185">Reference proteome</keyword>
<evidence type="ECO:0000313" key="5">
    <source>
        <dbReference type="Proteomes" id="UP000492821"/>
    </source>
</evidence>
<dbReference type="SUPFAM" id="SSF50044">
    <property type="entry name" value="SH3-domain"/>
    <property type="match status" value="3"/>
</dbReference>
<feature type="domain" description="SH3" evidence="4">
    <location>
        <begin position="424"/>
        <end position="483"/>
    </location>
</feature>
<reference evidence="6" key="2">
    <citation type="submission" date="2020-10" db="UniProtKB">
        <authorList>
            <consortium name="WormBaseParasite"/>
        </authorList>
    </citation>
    <scope>IDENTIFICATION</scope>
</reference>
<feature type="region of interest" description="Disordered" evidence="3">
    <location>
        <begin position="212"/>
        <end position="239"/>
    </location>
</feature>
<dbReference type="PROSITE" id="PS50002">
    <property type="entry name" value="SH3"/>
    <property type="match status" value="3"/>
</dbReference>
<organism evidence="5 6">
    <name type="scientific">Panagrellus redivivus</name>
    <name type="common">Microworm</name>
    <dbReference type="NCBI Taxonomy" id="6233"/>
    <lineage>
        <taxon>Eukaryota</taxon>
        <taxon>Metazoa</taxon>
        <taxon>Ecdysozoa</taxon>
        <taxon>Nematoda</taxon>
        <taxon>Chromadorea</taxon>
        <taxon>Rhabditida</taxon>
        <taxon>Tylenchina</taxon>
        <taxon>Panagrolaimomorpha</taxon>
        <taxon>Panagrolaimoidea</taxon>
        <taxon>Panagrolaimidae</taxon>
        <taxon>Panagrellus</taxon>
    </lineage>
</organism>
<feature type="domain" description="SH3" evidence="4">
    <location>
        <begin position="341"/>
        <end position="400"/>
    </location>
</feature>
<dbReference type="InterPro" id="IPR001452">
    <property type="entry name" value="SH3_domain"/>
</dbReference>
<dbReference type="WBParaSite" id="Pan_g12917.t1">
    <property type="protein sequence ID" value="Pan_g12917.t1"/>
    <property type="gene ID" value="Pan_g12917"/>
</dbReference>